<evidence type="ECO:0000259" key="2">
    <source>
        <dbReference type="SMART" id="SM00226"/>
    </source>
</evidence>
<protein>
    <submittedName>
        <fullName evidence="3">Arsenate reductase</fullName>
    </submittedName>
</protein>
<accession>G7WP66</accession>
<dbReference type="GO" id="GO:0046685">
    <property type="term" value="P:response to arsenic-containing substance"/>
    <property type="evidence" value="ECO:0007669"/>
    <property type="project" value="UniProtKB-KW"/>
</dbReference>
<dbReference type="PANTHER" id="PTHR43428">
    <property type="entry name" value="ARSENATE REDUCTASE"/>
    <property type="match status" value="1"/>
</dbReference>
<name>G7WP66_METH6</name>
<dbReference type="EMBL" id="CP003117">
    <property type="protein sequence ID" value="AET64907.1"/>
    <property type="molecule type" value="Genomic_DNA"/>
</dbReference>
<dbReference type="HOGENOM" id="CLU_071415_3_2_2"/>
<feature type="domain" description="Phosphotyrosine protein phosphatase I" evidence="2">
    <location>
        <begin position="21"/>
        <end position="160"/>
    </location>
</feature>
<dbReference type="GeneID" id="12510715"/>
<dbReference type="PANTHER" id="PTHR43428:SF1">
    <property type="entry name" value="ARSENATE REDUCTASE"/>
    <property type="match status" value="1"/>
</dbReference>
<dbReference type="OrthoDB" id="295776at2157"/>
<dbReference type="CDD" id="cd16345">
    <property type="entry name" value="LMWP_ArsC"/>
    <property type="match status" value="1"/>
</dbReference>
<keyword evidence="4" id="KW-1185">Reference proteome</keyword>
<sequence length="163" mass="17962">MVSDDVCPEDDKKGEQKTGKKKVLFLCTHNSARSQMAEGLLRDLYGERYEANSAGVEATAVHPRAVSVMEEIEIDISGQRSKAASDLEDIVFDVAVTVCDRAREACPVCTTDLDLPSRAPKAREVIHKSFEDPAAVSGTEEEQLCAFRQARDEIRGWIVETFG</sequence>
<keyword evidence="1" id="KW-0059">Arsenical resistance</keyword>
<dbReference type="Proteomes" id="UP000005877">
    <property type="component" value="Chromosome"/>
</dbReference>
<gene>
    <name evidence="3" type="ordered locus">Mhar_1546</name>
</gene>
<organism evidence="3 4">
    <name type="scientific">Methanothrix harundinacea (strain 6Ac)</name>
    <name type="common">Methanosaeta harundinacea</name>
    <dbReference type="NCBI Taxonomy" id="1110509"/>
    <lineage>
        <taxon>Archaea</taxon>
        <taxon>Methanobacteriati</taxon>
        <taxon>Methanobacteriota</taxon>
        <taxon>Stenosarchaea group</taxon>
        <taxon>Methanomicrobia</taxon>
        <taxon>Methanotrichales</taxon>
        <taxon>Methanotrichaceae</taxon>
        <taxon>Methanothrix</taxon>
    </lineage>
</organism>
<evidence type="ECO:0000313" key="4">
    <source>
        <dbReference type="Proteomes" id="UP000005877"/>
    </source>
</evidence>
<dbReference type="Gene3D" id="3.40.50.2300">
    <property type="match status" value="1"/>
</dbReference>
<evidence type="ECO:0000256" key="1">
    <source>
        <dbReference type="ARBA" id="ARBA00022849"/>
    </source>
</evidence>
<dbReference type="InterPro" id="IPR023485">
    <property type="entry name" value="Ptyr_pPase"/>
</dbReference>
<dbReference type="PATRIC" id="fig|1110509.7.peg.1720"/>
<evidence type="ECO:0000313" key="3">
    <source>
        <dbReference type="EMBL" id="AET64907.1"/>
    </source>
</evidence>
<dbReference type="SUPFAM" id="SSF52788">
    <property type="entry name" value="Phosphotyrosine protein phosphatases I"/>
    <property type="match status" value="1"/>
</dbReference>
<dbReference type="AlphaFoldDB" id="G7WP66"/>
<dbReference type="SMART" id="SM00226">
    <property type="entry name" value="LMWPc"/>
    <property type="match status" value="1"/>
</dbReference>
<dbReference type="Pfam" id="PF01451">
    <property type="entry name" value="LMWPc"/>
    <property type="match status" value="1"/>
</dbReference>
<dbReference type="KEGG" id="mhi:Mhar_1546"/>
<dbReference type="STRING" id="1110509.Mhar_1546"/>
<dbReference type="InterPro" id="IPR036196">
    <property type="entry name" value="Ptyr_pPase_sf"/>
</dbReference>
<reference evidence="3 4" key="1">
    <citation type="journal article" date="2012" name="PLoS ONE">
        <title>The genome characteristics and predicted function of methyl-group oxidation pathway in the obligate aceticlastic methanogens, Methanosaeta spp.</title>
        <authorList>
            <person name="Zhu J."/>
            <person name="Zheng H."/>
            <person name="Ai G."/>
            <person name="Zhang G."/>
            <person name="Liu D."/>
            <person name="Liu X."/>
            <person name="Dong X."/>
        </authorList>
    </citation>
    <scope>NUCLEOTIDE SEQUENCE [LARGE SCALE GENOMIC DNA]</scope>
    <source>
        <strain evidence="3 4">6Ac</strain>
    </source>
</reference>
<proteinExistence type="predicted"/>
<dbReference type="RefSeq" id="WP_014587091.1">
    <property type="nucleotide sequence ID" value="NC_017527.1"/>
</dbReference>